<dbReference type="AlphaFoldDB" id="A0A0R2DE10"/>
<dbReference type="PATRIC" id="fig|1423796.3.peg.1018"/>
<dbReference type="STRING" id="1423796.FC24_GL000997"/>
<organism evidence="1 2">
    <name type="scientific">Loigolactobacillus rennini DSM 20253</name>
    <dbReference type="NCBI Taxonomy" id="1423796"/>
    <lineage>
        <taxon>Bacteria</taxon>
        <taxon>Bacillati</taxon>
        <taxon>Bacillota</taxon>
        <taxon>Bacilli</taxon>
        <taxon>Lactobacillales</taxon>
        <taxon>Lactobacillaceae</taxon>
        <taxon>Loigolactobacillus</taxon>
    </lineage>
</organism>
<evidence type="ECO:0000313" key="1">
    <source>
        <dbReference type="EMBL" id="KRM98763.1"/>
    </source>
</evidence>
<reference evidence="1 2" key="1">
    <citation type="journal article" date="2015" name="Genome Announc.">
        <title>Expanding the biotechnology potential of lactobacilli through comparative genomics of 213 strains and associated genera.</title>
        <authorList>
            <person name="Sun Z."/>
            <person name="Harris H.M."/>
            <person name="McCann A."/>
            <person name="Guo C."/>
            <person name="Argimon S."/>
            <person name="Zhang W."/>
            <person name="Yang X."/>
            <person name="Jeffery I.B."/>
            <person name="Cooney J.C."/>
            <person name="Kagawa T.F."/>
            <person name="Liu W."/>
            <person name="Song Y."/>
            <person name="Salvetti E."/>
            <person name="Wrobel A."/>
            <person name="Rasinkangas P."/>
            <person name="Parkhill J."/>
            <person name="Rea M.C."/>
            <person name="O'Sullivan O."/>
            <person name="Ritari J."/>
            <person name="Douillard F.P."/>
            <person name="Paul Ross R."/>
            <person name="Yang R."/>
            <person name="Briner A.E."/>
            <person name="Felis G.E."/>
            <person name="de Vos W.M."/>
            <person name="Barrangou R."/>
            <person name="Klaenhammer T.R."/>
            <person name="Caufield P.W."/>
            <person name="Cui Y."/>
            <person name="Zhang H."/>
            <person name="O'Toole P.W."/>
        </authorList>
    </citation>
    <scope>NUCLEOTIDE SEQUENCE [LARGE SCALE GENOMIC DNA]</scope>
    <source>
        <strain evidence="1 2">DSM 20253</strain>
    </source>
</reference>
<dbReference type="EMBL" id="AYYI01000026">
    <property type="protein sequence ID" value="KRM98763.1"/>
    <property type="molecule type" value="Genomic_DNA"/>
</dbReference>
<accession>A0A0R2DE10</accession>
<protein>
    <recommendedName>
        <fullName evidence="3">HK97 gp10 family phage protein</fullName>
    </recommendedName>
</protein>
<dbReference type="Proteomes" id="UP000051638">
    <property type="component" value="Unassembled WGS sequence"/>
</dbReference>
<sequence>MAVEFFLKFKKSQEVQRAMAKVPDKAEKAVNNVLRTTGINTAIQAITGFIPVSDRNKRHAKTSNPLKGDLMNLGFKVYPRGGAASNKNSFGYLVFPNDGIGPHNYIAQEFFERGGEQASTRIFNDLMTALAEAAEL</sequence>
<proteinExistence type="predicted"/>
<comment type="caution">
    <text evidence="1">The sequence shown here is derived from an EMBL/GenBank/DDBJ whole genome shotgun (WGS) entry which is preliminary data.</text>
</comment>
<evidence type="ECO:0000313" key="2">
    <source>
        <dbReference type="Proteomes" id="UP000051638"/>
    </source>
</evidence>
<name>A0A0R2DE10_9LACO</name>
<evidence type="ECO:0008006" key="3">
    <source>
        <dbReference type="Google" id="ProtNLM"/>
    </source>
</evidence>
<dbReference type="RefSeq" id="WP_202813605.1">
    <property type="nucleotide sequence ID" value="NZ_AYYI01000026.1"/>
</dbReference>
<keyword evidence="2" id="KW-1185">Reference proteome</keyword>
<gene>
    <name evidence="1" type="ORF">FC24_GL000997</name>
</gene>